<keyword evidence="11 17" id="KW-1133">Transmembrane helix</keyword>
<evidence type="ECO:0000256" key="10">
    <source>
        <dbReference type="ARBA" id="ARBA00022695"/>
    </source>
</evidence>
<dbReference type="AlphaFoldDB" id="A0A812UFS6"/>
<comment type="subcellular location">
    <subcellularLocation>
        <location evidence="2">Membrane</location>
        <topology evidence="2">Multi-pass membrane protein</topology>
    </subcellularLocation>
</comment>
<keyword evidence="10 16" id="KW-0548">Nucleotidyltransferase</keyword>
<dbReference type="EMBL" id="CAJNJA010026734">
    <property type="protein sequence ID" value="CAE7563960.1"/>
    <property type="molecule type" value="Genomic_DNA"/>
</dbReference>
<dbReference type="PANTHER" id="PTHR47101:SF1">
    <property type="entry name" value="PHOSPHATIDATE CYTIDYLYLTRANSFERASE 4, CHLOROPLASTIC"/>
    <property type="match status" value="1"/>
</dbReference>
<keyword evidence="7" id="KW-0444">Lipid biosynthesis</keyword>
<organism evidence="18 19">
    <name type="scientific">Symbiodinium necroappetens</name>
    <dbReference type="NCBI Taxonomy" id="1628268"/>
    <lineage>
        <taxon>Eukaryota</taxon>
        <taxon>Sar</taxon>
        <taxon>Alveolata</taxon>
        <taxon>Dinophyceae</taxon>
        <taxon>Suessiales</taxon>
        <taxon>Symbiodiniaceae</taxon>
        <taxon>Symbiodinium</taxon>
    </lineage>
</organism>
<evidence type="ECO:0000256" key="2">
    <source>
        <dbReference type="ARBA" id="ARBA00004141"/>
    </source>
</evidence>
<protein>
    <recommendedName>
        <fullName evidence="6 16">Phosphatidate cytidylyltransferase</fullName>
        <ecNumber evidence="6 16">2.7.7.41</ecNumber>
    </recommendedName>
</protein>
<evidence type="ECO:0000256" key="6">
    <source>
        <dbReference type="ARBA" id="ARBA00012487"/>
    </source>
</evidence>
<feature type="transmembrane region" description="Helical" evidence="17">
    <location>
        <begin position="107"/>
        <end position="125"/>
    </location>
</feature>
<evidence type="ECO:0000256" key="4">
    <source>
        <dbReference type="ARBA" id="ARBA00005189"/>
    </source>
</evidence>
<evidence type="ECO:0000256" key="3">
    <source>
        <dbReference type="ARBA" id="ARBA00005119"/>
    </source>
</evidence>
<gene>
    <name evidence="18" type="primary">CDS4</name>
    <name evidence="18" type="ORF">SNEC2469_LOCUS16322</name>
</gene>
<evidence type="ECO:0000256" key="8">
    <source>
        <dbReference type="ARBA" id="ARBA00022679"/>
    </source>
</evidence>
<dbReference type="PROSITE" id="PS01315">
    <property type="entry name" value="CDS"/>
    <property type="match status" value="1"/>
</dbReference>
<reference evidence="18" key="1">
    <citation type="submission" date="2021-02" db="EMBL/GenBank/DDBJ databases">
        <authorList>
            <person name="Dougan E. K."/>
            <person name="Rhodes N."/>
            <person name="Thang M."/>
            <person name="Chan C."/>
        </authorList>
    </citation>
    <scope>NUCLEOTIDE SEQUENCE</scope>
</reference>
<accession>A0A812UFS6</accession>
<keyword evidence="15" id="KW-1208">Phospholipid metabolism</keyword>
<evidence type="ECO:0000256" key="11">
    <source>
        <dbReference type="ARBA" id="ARBA00022989"/>
    </source>
</evidence>
<evidence type="ECO:0000256" key="13">
    <source>
        <dbReference type="ARBA" id="ARBA00023136"/>
    </source>
</evidence>
<dbReference type="UniPathway" id="UPA00557">
    <property type="reaction ID" value="UER00614"/>
</dbReference>
<evidence type="ECO:0000256" key="5">
    <source>
        <dbReference type="ARBA" id="ARBA00010185"/>
    </source>
</evidence>
<evidence type="ECO:0000256" key="14">
    <source>
        <dbReference type="ARBA" id="ARBA00023209"/>
    </source>
</evidence>
<dbReference type="EC" id="2.7.7.41" evidence="6 16"/>
<dbReference type="GO" id="GO:0016024">
    <property type="term" value="P:CDP-diacylglycerol biosynthetic process"/>
    <property type="evidence" value="ECO:0007669"/>
    <property type="project" value="UniProtKB-UniPathway"/>
</dbReference>
<keyword evidence="8 16" id="KW-0808">Transferase</keyword>
<dbReference type="InterPro" id="IPR000374">
    <property type="entry name" value="PC_trans"/>
</dbReference>
<comment type="similarity">
    <text evidence="5 16">Belongs to the CDS family.</text>
</comment>
<evidence type="ECO:0000256" key="7">
    <source>
        <dbReference type="ARBA" id="ARBA00022516"/>
    </source>
</evidence>
<feature type="transmembrane region" description="Helical" evidence="17">
    <location>
        <begin position="12"/>
        <end position="32"/>
    </location>
</feature>
<evidence type="ECO:0000256" key="1">
    <source>
        <dbReference type="ARBA" id="ARBA00001698"/>
    </source>
</evidence>
<keyword evidence="14" id="KW-0594">Phospholipid biosynthesis</keyword>
<comment type="pathway">
    <text evidence="4">Lipid metabolism.</text>
</comment>
<dbReference type="Proteomes" id="UP000601435">
    <property type="component" value="Unassembled WGS sequence"/>
</dbReference>
<comment type="caution">
    <text evidence="18">The sequence shown here is derived from an EMBL/GenBank/DDBJ whole genome shotgun (WGS) entry which is preliminary data.</text>
</comment>
<comment type="catalytic activity">
    <reaction evidence="1 16">
        <text>a 1,2-diacyl-sn-glycero-3-phosphate + CTP + H(+) = a CDP-1,2-diacyl-sn-glycerol + diphosphate</text>
        <dbReference type="Rhea" id="RHEA:16229"/>
        <dbReference type="ChEBI" id="CHEBI:15378"/>
        <dbReference type="ChEBI" id="CHEBI:33019"/>
        <dbReference type="ChEBI" id="CHEBI:37563"/>
        <dbReference type="ChEBI" id="CHEBI:58332"/>
        <dbReference type="ChEBI" id="CHEBI:58608"/>
        <dbReference type="EC" id="2.7.7.41"/>
    </reaction>
</comment>
<keyword evidence="19" id="KW-1185">Reference proteome</keyword>
<dbReference type="GO" id="GO:0004605">
    <property type="term" value="F:phosphatidate cytidylyltransferase activity"/>
    <property type="evidence" value="ECO:0007669"/>
    <property type="project" value="UniProtKB-EC"/>
</dbReference>
<feature type="transmembrane region" description="Helical" evidence="17">
    <location>
        <begin position="156"/>
        <end position="179"/>
    </location>
</feature>
<dbReference type="PANTHER" id="PTHR47101">
    <property type="entry name" value="PHOSPHATIDATE CYTIDYLYLTRANSFERASE 5, CHLOROPLASTIC"/>
    <property type="match status" value="1"/>
</dbReference>
<evidence type="ECO:0000256" key="15">
    <source>
        <dbReference type="ARBA" id="ARBA00023264"/>
    </source>
</evidence>
<evidence type="ECO:0000256" key="9">
    <source>
        <dbReference type="ARBA" id="ARBA00022692"/>
    </source>
</evidence>
<proteinExistence type="inferred from homology"/>
<feature type="transmembrane region" description="Helical" evidence="17">
    <location>
        <begin position="78"/>
        <end position="95"/>
    </location>
</feature>
<keyword evidence="13 17" id="KW-0472">Membrane</keyword>
<sequence length="305" mass="32839">MGFVLGEIMGPATFAGGWAFLMAYTGVVYLISVEYSRLIAGVLEPPPVRAQRWALFLVSASILLAAHCRVLTGIFECAAVTLLVLLLLLQGNITMPDGSSPISFSHIASQVFGVFYVGYLPSFWVRLRAIGPALPSGAPTGFLTDFVRLIRWPLERSVGCCVTVSCVLCIIAADSCAYFGGKHFGKRPLIVVSPNKTQEGAYCGLLGSVLMALLCDKAWGFPSDPLISGLVGALIFCASLLGDLVVSAMKRDAQVKDTGSLIPGHGGILDRFDSYFFAAPVAYFCWYAYLKYHSNLPPSLIRFKS</sequence>
<feature type="transmembrane region" description="Helical" evidence="17">
    <location>
        <begin position="226"/>
        <end position="246"/>
    </location>
</feature>
<evidence type="ECO:0000313" key="18">
    <source>
        <dbReference type="EMBL" id="CAE7563960.1"/>
    </source>
</evidence>
<evidence type="ECO:0000313" key="19">
    <source>
        <dbReference type="Proteomes" id="UP000601435"/>
    </source>
</evidence>
<evidence type="ECO:0000256" key="12">
    <source>
        <dbReference type="ARBA" id="ARBA00023098"/>
    </source>
</evidence>
<evidence type="ECO:0000256" key="17">
    <source>
        <dbReference type="SAM" id="Phobius"/>
    </source>
</evidence>
<dbReference type="OrthoDB" id="10260889at2759"/>
<dbReference type="Pfam" id="PF01148">
    <property type="entry name" value="CTP_transf_1"/>
    <property type="match status" value="1"/>
</dbReference>
<dbReference type="GO" id="GO:0016020">
    <property type="term" value="C:membrane"/>
    <property type="evidence" value="ECO:0007669"/>
    <property type="project" value="UniProtKB-SubCell"/>
</dbReference>
<keyword evidence="12" id="KW-0443">Lipid metabolism</keyword>
<name>A0A812UFS6_9DINO</name>
<comment type="pathway">
    <text evidence="3 16">Phospholipid metabolism; CDP-diacylglycerol biosynthesis; CDP-diacylglycerol from sn-glycerol 3-phosphate: step 3/3.</text>
</comment>
<keyword evidence="9 16" id="KW-0812">Transmembrane</keyword>
<evidence type="ECO:0000256" key="16">
    <source>
        <dbReference type="RuleBase" id="RU003938"/>
    </source>
</evidence>